<evidence type="ECO:0000313" key="1">
    <source>
        <dbReference type="EMBL" id="QJA90389.1"/>
    </source>
</evidence>
<dbReference type="SUPFAM" id="SSF53335">
    <property type="entry name" value="S-adenosyl-L-methionine-dependent methyltransferases"/>
    <property type="match status" value="1"/>
</dbReference>
<dbReference type="AlphaFoldDB" id="A0A6M3L7S3"/>
<sequence>MVWCDRFAQETFLKLKDEFGIGLLVETGSYIGHSAELYAHYFTGVITIEIDTKYAEAAKQRLARYPNVKVFNASSDDIISILNPKEPIFFFLDAHDFNNMVVDNWIVRRELRAIGQRDNCIIAIHDYDNGELGHIQNGDAKLDWGMVGDLLQQVNPNFRYYTNRKEDCDIVTEENVSQLPIQMDEVIYHVIRHSINGGGDATKYRGILYAVPRELDLSKYKLREYGNRAN</sequence>
<proteinExistence type="predicted"/>
<dbReference type="GO" id="GO:0032259">
    <property type="term" value="P:methylation"/>
    <property type="evidence" value="ECO:0007669"/>
    <property type="project" value="UniProtKB-KW"/>
</dbReference>
<protein>
    <submittedName>
        <fullName evidence="1">Putative methyltransferase</fullName>
    </submittedName>
</protein>
<reference evidence="1" key="1">
    <citation type="submission" date="2020-03" db="EMBL/GenBank/DDBJ databases">
        <title>The deep terrestrial virosphere.</title>
        <authorList>
            <person name="Holmfeldt K."/>
            <person name="Nilsson E."/>
            <person name="Simone D."/>
            <person name="Lopez-Fernandez M."/>
            <person name="Wu X."/>
            <person name="de Brujin I."/>
            <person name="Lundin D."/>
            <person name="Andersson A."/>
            <person name="Bertilsson S."/>
            <person name="Dopson M."/>
        </authorList>
    </citation>
    <scope>NUCLEOTIDE SEQUENCE</scope>
    <source>
        <strain evidence="1">MM415B02381</strain>
    </source>
</reference>
<keyword evidence="1" id="KW-0808">Transferase</keyword>
<organism evidence="1">
    <name type="scientific">viral metagenome</name>
    <dbReference type="NCBI Taxonomy" id="1070528"/>
    <lineage>
        <taxon>unclassified sequences</taxon>
        <taxon>metagenomes</taxon>
        <taxon>organismal metagenomes</taxon>
    </lineage>
</organism>
<gene>
    <name evidence="1" type="ORF">MM415B02381_0015</name>
</gene>
<dbReference type="EMBL" id="MT142909">
    <property type="protein sequence ID" value="QJA90389.1"/>
    <property type="molecule type" value="Genomic_DNA"/>
</dbReference>
<name>A0A6M3L7S3_9ZZZZ</name>
<dbReference type="Gene3D" id="3.40.50.150">
    <property type="entry name" value="Vaccinia Virus protein VP39"/>
    <property type="match status" value="1"/>
</dbReference>
<dbReference type="InterPro" id="IPR029063">
    <property type="entry name" value="SAM-dependent_MTases_sf"/>
</dbReference>
<keyword evidence="1" id="KW-0489">Methyltransferase</keyword>
<accession>A0A6M3L7S3</accession>
<dbReference type="GO" id="GO:0008168">
    <property type="term" value="F:methyltransferase activity"/>
    <property type="evidence" value="ECO:0007669"/>
    <property type="project" value="UniProtKB-KW"/>
</dbReference>